<organism evidence="7 8">
    <name type="scientific">Staphylococcus pseudintermedius</name>
    <dbReference type="NCBI Taxonomy" id="283734"/>
    <lineage>
        <taxon>Bacteria</taxon>
        <taxon>Bacillati</taxon>
        <taxon>Bacillota</taxon>
        <taxon>Bacilli</taxon>
        <taxon>Bacillales</taxon>
        <taxon>Staphylococcaceae</taxon>
        <taxon>Staphylococcus</taxon>
        <taxon>Staphylococcus intermedius group</taxon>
    </lineage>
</organism>
<dbReference type="Proteomes" id="UP000246351">
    <property type="component" value="Unassembled WGS sequence"/>
</dbReference>
<evidence type="ECO:0000313" key="7">
    <source>
        <dbReference type="EMBL" id="PWZ99354.1"/>
    </source>
</evidence>
<dbReference type="STRING" id="937773.SPSINT_2206"/>
<comment type="catalytic activity">
    <reaction evidence="1">
        <text>dihydroxyacetone + phosphoenolpyruvate = dihydroxyacetone phosphate + pyruvate</text>
        <dbReference type="Rhea" id="RHEA:18381"/>
        <dbReference type="ChEBI" id="CHEBI:15361"/>
        <dbReference type="ChEBI" id="CHEBI:16016"/>
        <dbReference type="ChEBI" id="CHEBI:57642"/>
        <dbReference type="ChEBI" id="CHEBI:58702"/>
        <dbReference type="EC" id="2.7.1.121"/>
    </reaction>
</comment>
<proteinExistence type="predicted"/>
<evidence type="ECO:0000256" key="2">
    <source>
        <dbReference type="ARBA" id="ARBA00002788"/>
    </source>
</evidence>
<dbReference type="InterPro" id="IPR004701">
    <property type="entry name" value="PTS_EIIA_man-typ"/>
</dbReference>
<evidence type="ECO:0000313" key="8">
    <source>
        <dbReference type="Proteomes" id="UP000246351"/>
    </source>
</evidence>
<comment type="function">
    <text evidence="2">Component of the dihydroxyacetone kinase complex, which is responsible for the phosphoenolpyruvate (PEP)-dependent phosphorylation of dihydroxyacetone. DhaM serves as the phosphoryl donor. Is phosphorylated by phosphoenolpyruvate in an EI- and HPr-dependent reaction, and a phosphorelay system on histidine residues finally leads to phosphoryl transfer to DhaL and dihydroxyacetone.</text>
</comment>
<dbReference type="PROSITE" id="PS51096">
    <property type="entry name" value="PTS_EIIA_TYPE_4"/>
    <property type="match status" value="1"/>
</dbReference>
<dbReference type="PANTHER" id="PTHR38594:SF1">
    <property type="entry name" value="PEP-DEPENDENT DIHYDROXYACETONE KINASE, PHOSPHORYL DONOR SUBUNIT DHAM"/>
    <property type="match status" value="1"/>
</dbReference>
<dbReference type="EMBL" id="QEIV01000244">
    <property type="protein sequence ID" value="PWZ99354.1"/>
    <property type="molecule type" value="Genomic_DNA"/>
</dbReference>
<dbReference type="InterPro" id="IPR036662">
    <property type="entry name" value="PTS_EIIA_man-typ_sf"/>
</dbReference>
<dbReference type="InterPro" id="IPR012844">
    <property type="entry name" value="DhaM_N"/>
</dbReference>
<dbReference type="SUPFAM" id="SSF53062">
    <property type="entry name" value="PTS system fructose IIA component-like"/>
    <property type="match status" value="1"/>
</dbReference>
<keyword evidence="7" id="KW-0418">Kinase</keyword>
<sequence>MTQIVLVSHSDKIAEGTQELLAQMAQDVNVVAIGGIEGEIGTSFDDISAVLNDINDDAICFFDIGSSEMNLDMAIEMYTGTHRIEKVDAPIVEGSFIAAVALSTGQTIDEAIASSTDAMASSIV</sequence>
<dbReference type="GO" id="GO:0019563">
    <property type="term" value="P:glycerol catabolic process"/>
    <property type="evidence" value="ECO:0007669"/>
    <property type="project" value="InterPro"/>
</dbReference>
<name>A0A317ZDM4_STAPS</name>
<comment type="subunit">
    <text evidence="5">Homodimer. The dihydroxyacetone kinase complex is composed of a homodimer of DhaM, a homodimer of DhaK and the subunit DhaL.</text>
</comment>
<dbReference type="Pfam" id="PF03610">
    <property type="entry name" value="EIIA-man"/>
    <property type="match status" value="1"/>
</dbReference>
<dbReference type="AlphaFoldDB" id="A0A317ZDM4"/>
<evidence type="ECO:0000256" key="1">
    <source>
        <dbReference type="ARBA" id="ARBA00001113"/>
    </source>
</evidence>
<evidence type="ECO:0000256" key="3">
    <source>
        <dbReference type="ARBA" id="ARBA00012095"/>
    </source>
</evidence>
<evidence type="ECO:0000259" key="6">
    <source>
        <dbReference type="PROSITE" id="PS51096"/>
    </source>
</evidence>
<evidence type="ECO:0000256" key="5">
    <source>
        <dbReference type="ARBA" id="ARBA00046577"/>
    </source>
</evidence>
<dbReference type="InterPro" id="IPR039643">
    <property type="entry name" value="DhaM"/>
</dbReference>
<dbReference type="NCBIfam" id="TIGR02364">
    <property type="entry name" value="dha_pts"/>
    <property type="match status" value="1"/>
</dbReference>
<dbReference type="GO" id="GO:0016020">
    <property type="term" value="C:membrane"/>
    <property type="evidence" value="ECO:0007669"/>
    <property type="project" value="InterPro"/>
</dbReference>
<comment type="caution">
    <text evidence="7">The sequence shown here is derived from an EMBL/GenBank/DDBJ whole genome shotgun (WGS) entry which is preliminary data.</text>
</comment>
<accession>A0A317ZDM4</accession>
<dbReference type="GO" id="GO:0009401">
    <property type="term" value="P:phosphoenolpyruvate-dependent sugar phosphotransferase system"/>
    <property type="evidence" value="ECO:0007669"/>
    <property type="project" value="InterPro"/>
</dbReference>
<protein>
    <recommendedName>
        <fullName evidence="3">phosphoenolpyruvate--glycerone phosphotransferase</fullName>
        <ecNumber evidence="3">2.7.1.121</ecNumber>
    </recommendedName>
</protein>
<evidence type="ECO:0000256" key="4">
    <source>
        <dbReference type="ARBA" id="ARBA00022679"/>
    </source>
</evidence>
<dbReference type="PANTHER" id="PTHR38594">
    <property type="entry name" value="PEP-DEPENDENT DIHYDROXYACETONE KINASE, PHOSPHORYL DONOR SUBUNIT DHAM"/>
    <property type="match status" value="1"/>
</dbReference>
<reference evidence="7 8" key="1">
    <citation type="journal article" date="2018" name="Vet. Microbiol.">
        <title>Clonal diversity and geographic distribution of methicillin-resistant Staphylococcus pseudintermedius from Australian animals: Discovery of novel sequence types.</title>
        <authorList>
            <person name="Worthing K.A."/>
            <person name="Abraham S."/>
            <person name="Coombs G.W."/>
            <person name="Pang S."/>
            <person name="Saputra S."/>
            <person name="Jordan D."/>
            <person name="Trott D.J."/>
            <person name="Norris J.M."/>
        </authorList>
    </citation>
    <scope>NUCLEOTIDE SEQUENCE [LARGE SCALE GENOMIC DNA]</scope>
    <source>
        <strain evidence="7 8">ST71 3</strain>
    </source>
</reference>
<dbReference type="GO" id="GO:0047324">
    <property type="term" value="F:phosphoenolpyruvate-glycerone phosphotransferase activity"/>
    <property type="evidence" value="ECO:0007669"/>
    <property type="project" value="UniProtKB-EC"/>
</dbReference>
<keyword evidence="4 7" id="KW-0808">Transferase</keyword>
<dbReference type="Gene3D" id="3.40.50.510">
    <property type="entry name" value="Phosphotransferase system, mannose-type IIA component"/>
    <property type="match status" value="1"/>
</dbReference>
<dbReference type="EC" id="2.7.1.121" evidence="3"/>
<gene>
    <name evidence="7" type="ORF">DD924_03090</name>
</gene>
<feature type="domain" description="PTS EIIA type-4" evidence="6">
    <location>
        <begin position="1"/>
        <end position="123"/>
    </location>
</feature>